<dbReference type="Gene3D" id="2.40.10.10">
    <property type="entry name" value="Trypsin-like serine proteases"/>
    <property type="match status" value="2"/>
</dbReference>
<evidence type="ECO:0000256" key="2">
    <source>
        <dbReference type="ARBA" id="ARBA00022801"/>
    </source>
</evidence>
<protein>
    <recommendedName>
        <fullName evidence="6">Peptidase S1 domain-containing protein</fullName>
    </recommendedName>
</protein>
<evidence type="ECO:0000313" key="8">
    <source>
        <dbReference type="Proteomes" id="UP000472276"/>
    </source>
</evidence>
<accession>A0A668UQV0</accession>
<dbReference type="GO" id="GO:0006508">
    <property type="term" value="P:proteolysis"/>
    <property type="evidence" value="ECO:0007669"/>
    <property type="project" value="UniProtKB-KW"/>
</dbReference>
<dbReference type="InterPro" id="IPR043504">
    <property type="entry name" value="Peptidase_S1_PA_chymotrypsin"/>
</dbReference>
<name>A0A668UQV0_OREAU</name>
<dbReference type="InterPro" id="IPR009003">
    <property type="entry name" value="Peptidase_S1_PA"/>
</dbReference>
<dbReference type="FunFam" id="2.40.10.10:FF:000036">
    <property type="entry name" value="Trypsin beta"/>
    <property type="match status" value="1"/>
</dbReference>
<feature type="signal peptide" evidence="5">
    <location>
        <begin position="1"/>
        <end position="34"/>
    </location>
</feature>
<dbReference type="FunFam" id="2.40.10.10:FF:000068">
    <property type="entry name" value="transmembrane protease serine 2"/>
    <property type="match status" value="1"/>
</dbReference>
<dbReference type="PROSITE" id="PS00134">
    <property type="entry name" value="TRYPSIN_HIS"/>
    <property type="match status" value="1"/>
</dbReference>
<dbReference type="PROSITE" id="PS50240">
    <property type="entry name" value="TRYPSIN_DOM"/>
    <property type="match status" value="1"/>
</dbReference>
<dbReference type="CDD" id="cd00190">
    <property type="entry name" value="Tryp_SPc"/>
    <property type="match status" value="1"/>
</dbReference>
<dbReference type="Pfam" id="PF00089">
    <property type="entry name" value="Trypsin"/>
    <property type="match status" value="1"/>
</dbReference>
<dbReference type="AlphaFoldDB" id="A0A668UQV0"/>
<evidence type="ECO:0000256" key="4">
    <source>
        <dbReference type="ARBA" id="ARBA00023157"/>
    </source>
</evidence>
<dbReference type="InterPro" id="IPR001254">
    <property type="entry name" value="Trypsin_dom"/>
</dbReference>
<evidence type="ECO:0000256" key="3">
    <source>
        <dbReference type="ARBA" id="ARBA00022825"/>
    </source>
</evidence>
<keyword evidence="8" id="KW-1185">Reference proteome</keyword>
<keyword evidence="1" id="KW-0645">Protease</keyword>
<dbReference type="SMART" id="SM00020">
    <property type="entry name" value="Tryp_SPc"/>
    <property type="match status" value="1"/>
</dbReference>
<dbReference type="InterPro" id="IPR001314">
    <property type="entry name" value="Peptidase_S1A"/>
</dbReference>
<dbReference type="PANTHER" id="PTHR24271">
    <property type="entry name" value="KALLIKREIN-RELATED"/>
    <property type="match status" value="1"/>
</dbReference>
<evidence type="ECO:0000313" key="7">
    <source>
        <dbReference type="Ensembl" id="ENSOABP00000042340.2"/>
    </source>
</evidence>
<evidence type="ECO:0000259" key="6">
    <source>
        <dbReference type="PROSITE" id="PS50240"/>
    </source>
</evidence>
<organism evidence="7 8">
    <name type="scientific">Oreochromis aureus</name>
    <name type="common">Israeli tilapia</name>
    <name type="synonym">Chromis aureus</name>
    <dbReference type="NCBI Taxonomy" id="47969"/>
    <lineage>
        <taxon>Eukaryota</taxon>
        <taxon>Metazoa</taxon>
        <taxon>Chordata</taxon>
        <taxon>Craniata</taxon>
        <taxon>Vertebrata</taxon>
        <taxon>Euteleostomi</taxon>
        <taxon>Actinopterygii</taxon>
        <taxon>Neopterygii</taxon>
        <taxon>Teleostei</taxon>
        <taxon>Neoteleostei</taxon>
        <taxon>Acanthomorphata</taxon>
        <taxon>Ovalentaria</taxon>
        <taxon>Cichlomorphae</taxon>
        <taxon>Cichliformes</taxon>
        <taxon>Cichlidae</taxon>
        <taxon>African cichlids</taxon>
        <taxon>Pseudocrenilabrinae</taxon>
        <taxon>Oreochromini</taxon>
        <taxon>Oreochromis</taxon>
    </lineage>
</organism>
<gene>
    <name evidence="7" type="primary">LOC116327925</name>
</gene>
<keyword evidence="5" id="KW-0732">Signal</keyword>
<feature type="chain" id="PRO_5044340552" description="Peptidase S1 domain-containing protein" evidence="5">
    <location>
        <begin position="35"/>
        <end position="273"/>
    </location>
</feature>
<feature type="domain" description="Peptidase S1" evidence="6">
    <location>
        <begin position="35"/>
        <end position="255"/>
    </location>
</feature>
<dbReference type="OMA" id="RLANIMH"/>
<reference evidence="7" key="2">
    <citation type="submission" date="2025-09" db="UniProtKB">
        <authorList>
            <consortium name="Ensembl"/>
        </authorList>
    </citation>
    <scope>IDENTIFICATION</scope>
</reference>
<dbReference type="PRINTS" id="PR00722">
    <property type="entry name" value="CHYMOTRYPSIN"/>
</dbReference>
<dbReference type="Proteomes" id="UP000472276">
    <property type="component" value="Unassembled WGS sequence"/>
</dbReference>
<keyword evidence="4" id="KW-1015">Disulfide bond</keyword>
<reference evidence="7" key="1">
    <citation type="submission" date="2025-08" db="UniProtKB">
        <authorList>
            <consortium name="Ensembl"/>
        </authorList>
    </citation>
    <scope>IDENTIFICATION</scope>
</reference>
<dbReference type="InterPro" id="IPR018114">
    <property type="entry name" value="TRYPSIN_HIS"/>
</dbReference>
<proteinExistence type="predicted"/>
<keyword evidence="2" id="KW-0378">Hydrolase</keyword>
<dbReference type="SUPFAM" id="SSF50494">
    <property type="entry name" value="Trypsin-like serine proteases"/>
    <property type="match status" value="1"/>
</dbReference>
<evidence type="ECO:0000256" key="5">
    <source>
        <dbReference type="SAM" id="SignalP"/>
    </source>
</evidence>
<dbReference type="Ensembl" id="ENSOABT00000043477.2">
    <property type="protein sequence ID" value="ENSOABP00000042340.2"/>
    <property type="gene ID" value="ENSOABG00000019115.2"/>
</dbReference>
<sequence length="273" mass="30696">MLLPETVHRLANIMHGLQKLLLFHLLACLGHGSAIIHGEKAAKNSMLYMVSVQNKQGHICGGFLITEDFVVTAAHCDNENLTHVVLGSHNLNNHHEKIEIKKSIKFENYRNVQYGDDIMLLKLSRKVQLDRTAQIIQLPHAEIKLQKDQVCQVAGWGFTENYSLPNELRVVNVSVIQYQLCKKKWPNLPDNVICAGGYRTNKGFCQRDSGGPLVCNGFAVGVVSFNKNLNCKYPDAPNVYTDISKYRQWIDKILRGVILSIPDCSVDVTKSEN</sequence>
<dbReference type="GO" id="GO:0004252">
    <property type="term" value="F:serine-type endopeptidase activity"/>
    <property type="evidence" value="ECO:0007669"/>
    <property type="project" value="InterPro"/>
</dbReference>
<evidence type="ECO:0000256" key="1">
    <source>
        <dbReference type="ARBA" id="ARBA00022670"/>
    </source>
</evidence>
<keyword evidence="3" id="KW-0720">Serine protease</keyword>
<dbReference type="PANTHER" id="PTHR24271:SF87">
    <property type="entry name" value="ARGININE ESTERASE-LIKE-RELATED"/>
    <property type="match status" value="1"/>
</dbReference>